<dbReference type="AlphaFoldDB" id="A0A8C4M9N2"/>
<reference evidence="1" key="2">
    <citation type="submission" date="2025-08" db="UniProtKB">
        <authorList>
            <consortium name="Ensembl"/>
        </authorList>
    </citation>
    <scope>IDENTIFICATION</scope>
</reference>
<dbReference type="Proteomes" id="UP000694387">
    <property type="component" value="Chromosome 1"/>
</dbReference>
<protein>
    <submittedName>
        <fullName evidence="1">Uncharacterized protein</fullName>
    </submittedName>
</protein>
<keyword evidence="2" id="KW-1185">Reference proteome</keyword>
<proteinExistence type="predicted"/>
<reference evidence="1" key="3">
    <citation type="submission" date="2025-09" db="UniProtKB">
        <authorList>
            <consortium name="Ensembl"/>
        </authorList>
    </citation>
    <scope>IDENTIFICATION</scope>
</reference>
<dbReference type="GeneTree" id="ENSGT00690000103950"/>
<dbReference type="OMA" id="RHQNRCS"/>
<sequence>IQSVISYALYRVNTGGLPVYISVLTPFPLQLQTGICRLLVQIQHLRILKEFSYAELTF</sequence>
<evidence type="ECO:0000313" key="1">
    <source>
        <dbReference type="Ensembl" id="ENSEASP00005020737.1"/>
    </source>
</evidence>
<dbReference type="Ensembl" id="ENSEAST00005022517.2">
    <property type="protein sequence ID" value="ENSEASP00005020737.1"/>
    <property type="gene ID" value="ENSEASG00005014262.2"/>
</dbReference>
<organism evidence="1 2">
    <name type="scientific">Equus asinus</name>
    <name type="common">Donkey</name>
    <name type="synonym">Equus africanus asinus</name>
    <dbReference type="NCBI Taxonomy" id="9793"/>
    <lineage>
        <taxon>Eukaryota</taxon>
        <taxon>Metazoa</taxon>
        <taxon>Chordata</taxon>
        <taxon>Craniata</taxon>
        <taxon>Vertebrata</taxon>
        <taxon>Euteleostomi</taxon>
        <taxon>Mammalia</taxon>
        <taxon>Eutheria</taxon>
        <taxon>Laurasiatheria</taxon>
        <taxon>Perissodactyla</taxon>
        <taxon>Equidae</taxon>
        <taxon>Equus</taxon>
    </lineage>
</organism>
<accession>A0A8C4M9N2</accession>
<evidence type="ECO:0000313" key="2">
    <source>
        <dbReference type="Proteomes" id="UP000694387"/>
    </source>
</evidence>
<reference evidence="1 2" key="1">
    <citation type="journal article" date="2020" name="Nat. Commun.">
        <title>Donkey genomes provide new insights into domestication and selection for coat color.</title>
        <authorList>
            <person name="Wang"/>
            <person name="C."/>
            <person name="Li"/>
            <person name="H."/>
            <person name="Guo"/>
            <person name="Y."/>
            <person name="Huang"/>
            <person name="J."/>
            <person name="Sun"/>
            <person name="Y."/>
            <person name="Min"/>
            <person name="J."/>
            <person name="Wang"/>
            <person name="J."/>
            <person name="Fang"/>
            <person name="X."/>
            <person name="Zhao"/>
            <person name="Z."/>
            <person name="Wang"/>
            <person name="S."/>
            <person name="Zhang"/>
            <person name="Y."/>
            <person name="Liu"/>
            <person name="Q."/>
            <person name="Jiang"/>
            <person name="Q."/>
            <person name="Wang"/>
            <person name="X."/>
            <person name="Guo"/>
            <person name="Y."/>
            <person name="Yang"/>
            <person name="C."/>
            <person name="Wang"/>
            <person name="Y."/>
            <person name="Tian"/>
            <person name="F."/>
            <person name="Zhuang"/>
            <person name="G."/>
            <person name="Fan"/>
            <person name="Y."/>
            <person name="Gao"/>
            <person name="Q."/>
            <person name="Li"/>
            <person name="Y."/>
            <person name="Ju"/>
            <person name="Z."/>
            <person name="Li"/>
            <person name="J."/>
            <person name="Li"/>
            <person name="R."/>
            <person name="Hou"/>
            <person name="M."/>
            <person name="Yang"/>
            <person name="G."/>
            <person name="Liu"/>
            <person name="G."/>
            <person name="Liu"/>
            <person name="W."/>
            <person name="Guo"/>
            <person name="J."/>
            <person name="Pan"/>
            <person name="S."/>
            <person name="Fan"/>
            <person name="G."/>
            <person name="Zhang"/>
            <person name="W."/>
            <person name="Zhang"/>
            <person name="R."/>
            <person name="Yu"/>
            <person name="J."/>
            <person name="Zhang"/>
            <person name="X."/>
            <person name="Yin"/>
            <person name="Q."/>
            <person name="Ji"/>
            <person name="C."/>
            <person name="Jin"/>
            <person name="Y."/>
            <person name="Yue"/>
            <person name="G."/>
            <person name="Liu"/>
            <person name="M."/>
            <person name="Xu"/>
            <person name="J."/>
            <person name="Liu"/>
            <person name="S."/>
            <person name="Jordana"/>
            <person name="J."/>
            <person name="Noce"/>
            <person name="A."/>
            <person name="Amills"/>
            <person name="M."/>
            <person name="Wu"/>
            <person name="D.D."/>
            <person name="Li"/>
            <person name="S."/>
            <person name="Zhou"/>
            <person name="X. and Zhong"/>
            <person name="J."/>
        </authorList>
    </citation>
    <scope>NUCLEOTIDE SEQUENCE [LARGE SCALE GENOMIC DNA]</scope>
</reference>
<name>A0A8C4M9N2_EQUAS</name>